<gene>
    <name evidence="2" type="ORF">DSCW_60300</name>
</gene>
<evidence type="ECO:0000313" key="3">
    <source>
        <dbReference type="Proteomes" id="UP000427769"/>
    </source>
</evidence>
<feature type="chain" id="PRO_5024461998" evidence="1">
    <location>
        <begin position="23"/>
        <end position="189"/>
    </location>
</feature>
<sequence length="189" mass="22520">MKIKNVIIFLSLFIIPIQTVNADTPTIDNKGWKGRKTYAILLMKHIEKIDQCFPELTPDEKQWLDHEFEEYKKNNNVKRFYLNVKKSKIFKIHKIKECNKIMNSALHTICDETLPEINEIKIWLIIASSLMESEYWQFIYDFTIDGIIEKEITFNNEFTEFAIYDKETVYHNNGIVPSRKILQAIFTNY</sequence>
<protein>
    <submittedName>
        <fullName evidence="2">Uncharacterized protein</fullName>
    </submittedName>
</protein>
<name>A0A5K7ZFX1_9BACT</name>
<dbReference type="RefSeq" id="WP_155307229.1">
    <property type="nucleotide sequence ID" value="NZ_AP021875.1"/>
</dbReference>
<feature type="signal peptide" evidence="1">
    <location>
        <begin position="1"/>
        <end position="22"/>
    </location>
</feature>
<keyword evidence="1" id="KW-0732">Signal</keyword>
<accession>A0A5K7ZFX1</accession>
<dbReference type="KEGG" id="dwd:DSCW_60300"/>
<reference evidence="2 3" key="1">
    <citation type="submission" date="2019-11" db="EMBL/GenBank/DDBJ databases">
        <title>Comparative genomics of hydrocarbon-degrading Desulfosarcina strains.</title>
        <authorList>
            <person name="Watanabe M."/>
            <person name="Kojima H."/>
            <person name="Fukui M."/>
        </authorList>
    </citation>
    <scope>NUCLEOTIDE SEQUENCE [LARGE SCALE GENOMIC DNA]</scope>
    <source>
        <strain evidence="2 3">PP31</strain>
    </source>
</reference>
<evidence type="ECO:0000313" key="2">
    <source>
        <dbReference type="EMBL" id="BBO78613.1"/>
    </source>
</evidence>
<dbReference type="EMBL" id="AP021875">
    <property type="protein sequence ID" value="BBO78613.1"/>
    <property type="molecule type" value="Genomic_DNA"/>
</dbReference>
<dbReference type="Proteomes" id="UP000427769">
    <property type="component" value="Chromosome"/>
</dbReference>
<keyword evidence="3" id="KW-1185">Reference proteome</keyword>
<dbReference type="AlphaFoldDB" id="A0A5K7ZFX1"/>
<evidence type="ECO:0000256" key="1">
    <source>
        <dbReference type="SAM" id="SignalP"/>
    </source>
</evidence>
<proteinExistence type="predicted"/>
<organism evidence="2 3">
    <name type="scientific">Desulfosarcina widdelii</name>
    <dbReference type="NCBI Taxonomy" id="947919"/>
    <lineage>
        <taxon>Bacteria</taxon>
        <taxon>Pseudomonadati</taxon>
        <taxon>Thermodesulfobacteriota</taxon>
        <taxon>Desulfobacteria</taxon>
        <taxon>Desulfobacterales</taxon>
        <taxon>Desulfosarcinaceae</taxon>
        <taxon>Desulfosarcina</taxon>
    </lineage>
</organism>